<feature type="compositionally biased region" description="Basic and acidic residues" evidence="11">
    <location>
        <begin position="104"/>
        <end position="117"/>
    </location>
</feature>
<comment type="caution">
    <text evidence="13">The sequence shown here is derived from an EMBL/GenBank/DDBJ whole genome shotgun (WGS) entry which is preliminary data.</text>
</comment>
<dbReference type="InterPro" id="IPR004087">
    <property type="entry name" value="KH_dom"/>
</dbReference>
<dbReference type="SMART" id="SM00322">
    <property type="entry name" value="KH"/>
    <property type="match status" value="1"/>
</dbReference>
<accession>A0AAV2PLJ1</accession>
<dbReference type="GO" id="GO:0071037">
    <property type="term" value="P:nuclear polyadenylation-dependent snRNA catabolic process"/>
    <property type="evidence" value="ECO:0007669"/>
    <property type="project" value="TreeGrafter"/>
</dbReference>
<evidence type="ECO:0000256" key="11">
    <source>
        <dbReference type="SAM" id="MobiDB-lite"/>
    </source>
</evidence>
<dbReference type="Pfam" id="PF00013">
    <property type="entry name" value="KH_1"/>
    <property type="match status" value="1"/>
</dbReference>
<dbReference type="InterPro" id="IPR051644">
    <property type="entry name" value="TRAMP_AT-DNA-binding"/>
</dbReference>
<dbReference type="AlphaFoldDB" id="A0AAV2PLJ1"/>
<organism evidence="13 14">
    <name type="scientific">Meganyctiphanes norvegica</name>
    <name type="common">Northern krill</name>
    <name type="synonym">Thysanopoda norvegica</name>
    <dbReference type="NCBI Taxonomy" id="48144"/>
    <lineage>
        <taxon>Eukaryota</taxon>
        <taxon>Metazoa</taxon>
        <taxon>Ecdysozoa</taxon>
        <taxon>Arthropoda</taxon>
        <taxon>Crustacea</taxon>
        <taxon>Multicrustacea</taxon>
        <taxon>Malacostraca</taxon>
        <taxon>Eumalacostraca</taxon>
        <taxon>Eucarida</taxon>
        <taxon>Euphausiacea</taxon>
        <taxon>Euphausiidae</taxon>
        <taxon>Meganyctiphanes</taxon>
    </lineage>
</organism>
<dbReference type="GO" id="GO:0071035">
    <property type="term" value="P:nuclear polyadenylation-dependent rRNA catabolic process"/>
    <property type="evidence" value="ECO:0007669"/>
    <property type="project" value="TreeGrafter"/>
</dbReference>
<evidence type="ECO:0000259" key="12">
    <source>
        <dbReference type="PROSITE" id="PS50158"/>
    </source>
</evidence>
<protein>
    <recommendedName>
        <fullName evidence="7">Zinc finger CCHC domain-containing protein 7</fullName>
    </recommendedName>
    <alternativeName>
        <fullName evidence="8">TRAMP-like complex RNA-binding factor ZCCHC7</fullName>
    </alternativeName>
</protein>
<evidence type="ECO:0000313" key="14">
    <source>
        <dbReference type="Proteomes" id="UP001497623"/>
    </source>
</evidence>
<evidence type="ECO:0000256" key="4">
    <source>
        <dbReference type="ARBA" id="ARBA00022771"/>
    </source>
</evidence>
<evidence type="ECO:0000256" key="7">
    <source>
        <dbReference type="ARBA" id="ARBA00041190"/>
    </source>
</evidence>
<dbReference type="PROSITE" id="PS50084">
    <property type="entry name" value="KH_TYPE_1"/>
    <property type="match status" value="1"/>
</dbReference>
<keyword evidence="2" id="KW-0479">Metal-binding</keyword>
<dbReference type="PANTHER" id="PTHR46543:SF1">
    <property type="entry name" value="ZINC FINGER CCHC DOMAIN-CONTAINING PROTEIN 7"/>
    <property type="match status" value="1"/>
</dbReference>
<feature type="region of interest" description="Disordered" evidence="11">
    <location>
        <begin position="880"/>
        <end position="900"/>
    </location>
</feature>
<keyword evidence="3" id="KW-0677">Repeat</keyword>
<dbReference type="InterPro" id="IPR036612">
    <property type="entry name" value="KH_dom_type_1_sf"/>
</dbReference>
<keyword evidence="10" id="KW-0694">RNA-binding</keyword>
<dbReference type="InterPro" id="IPR001878">
    <property type="entry name" value="Znf_CCHC"/>
</dbReference>
<dbReference type="SMART" id="SM00343">
    <property type="entry name" value="ZnF_C2HC"/>
    <property type="match status" value="4"/>
</dbReference>
<evidence type="ECO:0000256" key="3">
    <source>
        <dbReference type="ARBA" id="ARBA00022737"/>
    </source>
</evidence>
<dbReference type="PANTHER" id="PTHR46543">
    <property type="entry name" value="ZINC FINGER CCHC DOMAIN-CONTAINING PROTEIN 7"/>
    <property type="match status" value="1"/>
</dbReference>
<feature type="region of interest" description="Disordered" evidence="11">
    <location>
        <begin position="433"/>
        <end position="459"/>
    </location>
</feature>
<dbReference type="GO" id="GO:0071039">
    <property type="term" value="P:nuclear polyadenylation-dependent CUT catabolic process"/>
    <property type="evidence" value="ECO:0007669"/>
    <property type="project" value="TreeGrafter"/>
</dbReference>
<dbReference type="PROSITE" id="PS50158">
    <property type="entry name" value="ZF_CCHC"/>
    <property type="match status" value="1"/>
</dbReference>
<evidence type="ECO:0000256" key="5">
    <source>
        <dbReference type="ARBA" id="ARBA00022833"/>
    </source>
</evidence>
<dbReference type="CDD" id="cd00105">
    <property type="entry name" value="KH-I"/>
    <property type="match status" value="1"/>
</dbReference>
<gene>
    <name evidence="13" type="ORF">MNOR_LOCUS1248</name>
</gene>
<dbReference type="GO" id="GO:0071031">
    <property type="term" value="P:nuclear mRNA surveillance of mRNA 3'-end processing"/>
    <property type="evidence" value="ECO:0007669"/>
    <property type="project" value="TreeGrafter"/>
</dbReference>
<feature type="region of interest" description="Disordered" evidence="11">
    <location>
        <begin position="236"/>
        <end position="316"/>
    </location>
</feature>
<evidence type="ECO:0000256" key="9">
    <source>
        <dbReference type="PROSITE-ProRule" id="PRU00047"/>
    </source>
</evidence>
<sequence>MEEHDTETSDQSEFNSDAEDVEFGLYASLYFDPNPDFLPVQNIKAIDNENKHKNICTPETQQPRSALDSSIRSESVSNVPLDIDRETGVIITTKVGNELNQNVQKEDKNPDKNKVENNQKQYIGDGESSRRDLNNEVNKKDCHNINIKNHSMEKTKKRQLESDNKLKAQMQNKHVASDDTDYEKRVRQSSICSVDSIAGNTKLDSLYTMNFSSSDEDDYQQELDSKLAINNIISKKNKEKGITSQNKRKRDMEKLDEIQSDDEDSKCHVMSKATKKKKLEGDTKKVDEEIDSSESDSDIYVCPPSPKQIETLDLSSETESISQKEIVIENLEGNDSEAIGNYGLGSMKSSTQSLKSKKLTSQSSEISKKGMLLSIDDYSSKVKSKKNKKSKEKKSSKDCIIISEDSDDSLDIAEISKGTALVMNLGGGLNSFIERPDTKKAKEKKSKKTDKGKPSSSFTEDKYSTVDYTLNRQLTTKIPSCNKWTPEMATFYDSDISEDLEVEDIHAQQSDSPLLWNIIPSDYPVRGRRRYFNQEVRCKRCRQFGHEEKYCPRVPRCHLCSGTDHIVRYQCPDNCCFRCGGEPHAFCQKTLNTTICKLCGWPGHVTNLCPDLWRRFHITTSGIDPLAPVLLNSTLRPRSEAYCYCCARRGHFGHECPDRQQLRSCVPVGQSVVSYAPPVLQREGERAINLDGCEGPLDEEAYNPVTKIKIKMKDGGRIVGKSGVVVKDIERRTGAKVNIVTKNGKQMVCVYGNAEAREAAKKLIEVILEKIPPNGFENFVIHIARINNDPNILNILKKSKALLGNKFPNKISQNINDFSPNVVSSKREDNKEELYHKNEVQISQERLLFNETPRKRLREDESLKEDFLSLNTKSGPIMIRGDQISQSSKESSKSDHLLSTGDSLQKDFRSLITLKKSLKQSHQLSQDDSLQEDFLSLKTPKRIQFRNDDDDDDIEFFESLPDIRNKTWNQKIDARRKKMEYTIDFAEEPNNRETKLESITRLALEEELDNLGIQVTFMKGLRQNLPRNKGLLLQQCKDLLARIDSMDYDIPSIVNKIRKNRIMLTQSDPVFQQKKWLKKNLQMVSMVVVGQERLGSGANLRWKLKCLLKEVKASKGKATQQCVSEITETFKQICDPSVKEIDEILSLAKTYMQKYPQGNFSTPAYVTNTKKGYKKQKPGVVNELKKKKKFNDQGKLQIIKSPKSFKKKNKAISNESVGMSSKCLDLNRKPKKNKKKKLKIRTRDGKRNWNAVFNNSH</sequence>
<keyword evidence="4 9" id="KW-0863">Zinc-finger</keyword>
<dbReference type="EMBL" id="CAXKWB010000327">
    <property type="protein sequence ID" value="CAL4060320.1"/>
    <property type="molecule type" value="Genomic_DNA"/>
</dbReference>
<dbReference type="GO" id="GO:0003723">
    <property type="term" value="F:RNA binding"/>
    <property type="evidence" value="ECO:0007669"/>
    <property type="project" value="UniProtKB-UniRule"/>
</dbReference>
<feature type="compositionally biased region" description="Polar residues" evidence="11">
    <location>
        <begin position="57"/>
        <end position="74"/>
    </location>
</feature>
<keyword evidence="14" id="KW-1185">Reference proteome</keyword>
<feature type="compositionally biased region" description="Low complexity" evidence="11">
    <location>
        <begin position="348"/>
        <end position="364"/>
    </location>
</feature>
<evidence type="ECO:0000313" key="13">
    <source>
        <dbReference type="EMBL" id="CAL4060320.1"/>
    </source>
</evidence>
<dbReference type="Gene3D" id="3.30.310.210">
    <property type="match status" value="1"/>
</dbReference>
<proteinExistence type="predicted"/>
<dbReference type="GO" id="GO:0031499">
    <property type="term" value="C:TRAMP complex"/>
    <property type="evidence" value="ECO:0007669"/>
    <property type="project" value="TreeGrafter"/>
</dbReference>
<feature type="compositionally biased region" description="Basic and acidic residues" evidence="11">
    <location>
        <begin position="449"/>
        <end position="459"/>
    </location>
</feature>
<keyword evidence="5" id="KW-0862">Zinc</keyword>
<dbReference type="GO" id="GO:0071036">
    <property type="term" value="P:nuclear polyadenylation-dependent snoRNA catabolic process"/>
    <property type="evidence" value="ECO:0007669"/>
    <property type="project" value="TreeGrafter"/>
</dbReference>
<feature type="region of interest" description="Disordered" evidence="11">
    <location>
        <begin position="103"/>
        <end position="133"/>
    </location>
</feature>
<evidence type="ECO:0000256" key="2">
    <source>
        <dbReference type="ARBA" id="ARBA00022723"/>
    </source>
</evidence>
<dbReference type="Proteomes" id="UP001497623">
    <property type="component" value="Unassembled WGS sequence"/>
</dbReference>
<dbReference type="GO" id="GO:0071038">
    <property type="term" value="P:TRAMP-dependent tRNA surveillance pathway"/>
    <property type="evidence" value="ECO:0007669"/>
    <property type="project" value="TreeGrafter"/>
</dbReference>
<keyword evidence="6" id="KW-0539">Nucleus</keyword>
<reference evidence="13 14" key="1">
    <citation type="submission" date="2024-05" db="EMBL/GenBank/DDBJ databases">
        <authorList>
            <person name="Wallberg A."/>
        </authorList>
    </citation>
    <scope>NUCLEOTIDE SEQUENCE [LARGE SCALE GENOMIC DNA]</scope>
</reference>
<feature type="domain" description="CCHC-type" evidence="12">
    <location>
        <begin position="643"/>
        <end position="658"/>
    </location>
</feature>
<feature type="compositionally biased region" description="Acidic residues" evidence="11">
    <location>
        <begin position="288"/>
        <end position="297"/>
    </location>
</feature>
<feature type="non-terminal residue" evidence="13">
    <location>
        <position position="1257"/>
    </location>
</feature>
<evidence type="ECO:0000256" key="8">
    <source>
        <dbReference type="ARBA" id="ARBA00043023"/>
    </source>
</evidence>
<evidence type="ECO:0000256" key="1">
    <source>
        <dbReference type="ARBA" id="ARBA00004123"/>
    </source>
</evidence>
<dbReference type="Gene3D" id="4.10.60.10">
    <property type="entry name" value="Zinc finger, CCHC-type"/>
    <property type="match status" value="1"/>
</dbReference>
<dbReference type="InterPro" id="IPR004088">
    <property type="entry name" value="KH_dom_type_1"/>
</dbReference>
<dbReference type="SUPFAM" id="SSF54791">
    <property type="entry name" value="Eukaryotic type KH-domain (KH-domain type I)"/>
    <property type="match status" value="1"/>
</dbReference>
<evidence type="ECO:0000256" key="6">
    <source>
        <dbReference type="ARBA" id="ARBA00023242"/>
    </source>
</evidence>
<dbReference type="GO" id="GO:0008270">
    <property type="term" value="F:zinc ion binding"/>
    <property type="evidence" value="ECO:0007669"/>
    <property type="project" value="UniProtKB-KW"/>
</dbReference>
<feature type="region of interest" description="Disordered" evidence="11">
    <location>
        <begin position="342"/>
        <end position="365"/>
    </location>
</feature>
<evidence type="ECO:0000256" key="10">
    <source>
        <dbReference type="PROSITE-ProRule" id="PRU00117"/>
    </source>
</evidence>
<name>A0AAV2PLJ1_MEGNR</name>
<comment type="subcellular location">
    <subcellularLocation>
        <location evidence="1">Nucleus</location>
    </subcellularLocation>
</comment>
<feature type="region of interest" description="Disordered" evidence="11">
    <location>
        <begin position="53"/>
        <end position="74"/>
    </location>
</feature>